<sequence>MATIRQYFETDFDYCLRVKVKYDFAGESFEGAVLYDASAKSAFVAFYFPGTVRTCEYFLEFLSSLNYGQTGLNLDGGIILPSAKQFPGQLQVKNVDPFSIHYRLFGDPSWRDLFSIHTNKRVFLYSEANLSQSNIEKLQAESNTIAHDLQFRSSEYASGRSQFEKPHAFISHDSRDKESIARPIALNLQRKLCPVWYDEFSLKLGENLRQSIEKGLKECKKCILILSPQFFANSGWGKKEFESIFTREILEETQLVLPIWCGVTKHQVYEYSPSLLNVKGVDWNSLGEDEVCRQIYLAVTSSP</sequence>
<proteinExistence type="predicted"/>
<comment type="caution">
    <text evidence="2">The sequence shown here is derived from an EMBL/GenBank/DDBJ whole genome shotgun (WGS) entry which is preliminary data.</text>
</comment>
<name>A0A158FGT0_9BURK</name>
<gene>
    <name evidence="2" type="ORF">AWB66_00937</name>
</gene>
<dbReference type="Gene3D" id="3.40.50.10140">
    <property type="entry name" value="Toll/interleukin-1 receptor homology (TIR) domain"/>
    <property type="match status" value="1"/>
</dbReference>
<dbReference type="PROSITE" id="PS50104">
    <property type="entry name" value="TIR"/>
    <property type="match status" value="1"/>
</dbReference>
<dbReference type="STRING" id="326475.AWB66_00937"/>
<evidence type="ECO:0000259" key="1">
    <source>
        <dbReference type="PROSITE" id="PS50104"/>
    </source>
</evidence>
<dbReference type="Pfam" id="PF13676">
    <property type="entry name" value="TIR_2"/>
    <property type="match status" value="1"/>
</dbReference>
<dbReference type="RefSeq" id="WP_087629095.1">
    <property type="nucleotide sequence ID" value="NZ_FCNZ02000002.1"/>
</dbReference>
<feature type="domain" description="TIR" evidence="1">
    <location>
        <begin position="164"/>
        <end position="299"/>
    </location>
</feature>
<dbReference type="Proteomes" id="UP000054717">
    <property type="component" value="Unassembled WGS sequence"/>
</dbReference>
<dbReference type="SMART" id="SM00255">
    <property type="entry name" value="TIR"/>
    <property type="match status" value="1"/>
</dbReference>
<protein>
    <submittedName>
        <fullName evidence="2">TIR domain protein</fullName>
    </submittedName>
</protein>
<dbReference type="AlphaFoldDB" id="A0A158FGT0"/>
<dbReference type="InterPro" id="IPR035897">
    <property type="entry name" value="Toll_tir_struct_dom_sf"/>
</dbReference>
<dbReference type="EMBL" id="FCNZ02000002">
    <property type="protein sequence ID" value="SAL19058.1"/>
    <property type="molecule type" value="Genomic_DNA"/>
</dbReference>
<accession>A0A158FGT0</accession>
<dbReference type="GO" id="GO:0007165">
    <property type="term" value="P:signal transduction"/>
    <property type="evidence" value="ECO:0007669"/>
    <property type="project" value="InterPro"/>
</dbReference>
<organism evidence="2 3">
    <name type="scientific">Caballeronia telluris</name>
    <dbReference type="NCBI Taxonomy" id="326475"/>
    <lineage>
        <taxon>Bacteria</taxon>
        <taxon>Pseudomonadati</taxon>
        <taxon>Pseudomonadota</taxon>
        <taxon>Betaproteobacteria</taxon>
        <taxon>Burkholderiales</taxon>
        <taxon>Burkholderiaceae</taxon>
        <taxon>Caballeronia</taxon>
    </lineage>
</organism>
<reference evidence="2" key="1">
    <citation type="submission" date="2016-01" db="EMBL/GenBank/DDBJ databases">
        <authorList>
            <person name="Peeters Charlotte."/>
        </authorList>
    </citation>
    <scope>NUCLEOTIDE SEQUENCE</scope>
    <source>
        <strain evidence="2">LMG 22936</strain>
    </source>
</reference>
<dbReference type="SUPFAM" id="SSF52200">
    <property type="entry name" value="Toll/Interleukin receptor TIR domain"/>
    <property type="match status" value="1"/>
</dbReference>
<evidence type="ECO:0000313" key="2">
    <source>
        <dbReference type="EMBL" id="SAL19058.1"/>
    </source>
</evidence>
<keyword evidence="3" id="KW-1185">Reference proteome</keyword>
<evidence type="ECO:0000313" key="3">
    <source>
        <dbReference type="Proteomes" id="UP000054717"/>
    </source>
</evidence>
<dbReference type="InterPro" id="IPR000157">
    <property type="entry name" value="TIR_dom"/>
</dbReference>